<proteinExistence type="predicted"/>
<reference evidence="1" key="1">
    <citation type="submission" date="2014-11" db="EMBL/GenBank/DDBJ databases">
        <authorList>
            <person name="Amaro Gonzalez C."/>
        </authorList>
    </citation>
    <scope>NUCLEOTIDE SEQUENCE</scope>
</reference>
<reference evidence="1" key="2">
    <citation type="journal article" date="2015" name="Fish Shellfish Immunol.">
        <title>Early steps in the European eel (Anguilla anguilla)-Vibrio vulnificus interaction in the gills: Role of the RtxA13 toxin.</title>
        <authorList>
            <person name="Callol A."/>
            <person name="Pajuelo D."/>
            <person name="Ebbesson L."/>
            <person name="Teles M."/>
            <person name="MacKenzie S."/>
            <person name="Amaro C."/>
        </authorList>
    </citation>
    <scope>NUCLEOTIDE SEQUENCE</scope>
</reference>
<name>A0A0E9XUF3_ANGAN</name>
<organism evidence="1">
    <name type="scientific">Anguilla anguilla</name>
    <name type="common">European freshwater eel</name>
    <name type="synonym">Muraena anguilla</name>
    <dbReference type="NCBI Taxonomy" id="7936"/>
    <lineage>
        <taxon>Eukaryota</taxon>
        <taxon>Metazoa</taxon>
        <taxon>Chordata</taxon>
        <taxon>Craniata</taxon>
        <taxon>Vertebrata</taxon>
        <taxon>Euteleostomi</taxon>
        <taxon>Actinopterygii</taxon>
        <taxon>Neopterygii</taxon>
        <taxon>Teleostei</taxon>
        <taxon>Anguilliformes</taxon>
        <taxon>Anguillidae</taxon>
        <taxon>Anguilla</taxon>
    </lineage>
</organism>
<dbReference type="AlphaFoldDB" id="A0A0E9XUF3"/>
<evidence type="ECO:0000313" key="1">
    <source>
        <dbReference type="EMBL" id="JAI06275.1"/>
    </source>
</evidence>
<dbReference type="EMBL" id="GBXM01002303">
    <property type="protein sequence ID" value="JAI06275.1"/>
    <property type="molecule type" value="Transcribed_RNA"/>
</dbReference>
<protein>
    <submittedName>
        <fullName evidence="1">Uncharacterized protein</fullName>
    </submittedName>
</protein>
<sequence>MDLELAGLSKLVSVCV</sequence>
<accession>A0A0E9XUF3</accession>